<proteinExistence type="predicted"/>
<dbReference type="SUPFAM" id="SSF55874">
    <property type="entry name" value="ATPase domain of HSP90 chaperone/DNA topoisomerase II/histidine kinase"/>
    <property type="match status" value="1"/>
</dbReference>
<dbReference type="PANTHER" id="PTHR43102">
    <property type="entry name" value="SLR1143 PROTEIN"/>
    <property type="match status" value="1"/>
</dbReference>
<dbReference type="SUPFAM" id="SSF55781">
    <property type="entry name" value="GAF domain-like"/>
    <property type="match status" value="1"/>
</dbReference>
<comment type="caution">
    <text evidence="3">The sequence shown here is derived from an EMBL/GenBank/DDBJ whole genome shotgun (WGS) entry which is preliminary data.</text>
</comment>
<evidence type="ECO:0000313" key="3">
    <source>
        <dbReference type="EMBL" id="GIJ69821.1"/>
    </source>
</evidence>
<keyword evidence="1 3" id="KW-0808">Transferase</keyword>
<protein>
    <submittedName>
        <fullName evidence="3">Sensor histidine kinase</fullName>
    </submittedName>
</protein>
<reference evidence="3" key="1">
    <citation type="submission" date="2021-01" db="EMBL/GenBank/DDBJ databases">
        <title>Whole genome shotgun sequence of Virgisporangium ochraceum NBRC 16418.</title>
        <authorList>
            <person name="Komaki H."/>
            <person name="Tamura T."/>
        </authorList>
    </citation>
    <scope>NUCLEOTIDE SEQUENCE</scope>
    <source>
        <strain evidence="3">NBRC 16418</strain>
    </source>
</reference>
<dbReference type="RefSeq" id="WP_203929743.1">
    <property type="nucleotide sequence ID" value="NZ_BOPH01000069.1"/>
</dbReference>
<keyword evidence="1 3" id="KW-0418">Kinase</keyword>
<dbReference type="Proteomes" id="UP000635606">
    <property type="component" value="Unassembled WGS sequence"/>
</dbReference>
<name>A0A8J4ECL1_9ACTN</name>
<dbReference type="GO" id="GO:0016301">
    <property type="term" value="F:kinase activity"/>
    <property type="evidence" value="ECO:0007669"/>
    <property type="project" value="UniProtKB-KW"/>
</dbReference>
<dbReference type="InterPro" id="IPR005467">
    <property type="entry name" value="His_kinase_dom"/>
</dbReference>
<dbReference type="PANTHER" id="PTHR43102:SF2">
    <property type="entry name" value="GAF DOMAIN-CONTAINING PROTEIN"/>
    <property type="match status" value="1"/>
</dbReference>
<dbReference type="Pfam" id="PF01590">
    <property type="entry name" value="GAF"/>
    <property type="match status" value="1"/>
</dbReference>
<dbReference type="AlphaFoldDB" id="A0A8J4ECL1"/>
<dbReference type="Gene3D" id="3.30.450.40">
    <property type="match status" value="1"/>
</dbReference>
<evidence type="ECO:0000259" key="2">
    <source>
        <dbReference type="PROSITE" id="PS50109"/>
    </source>
</evidence>
<dbReference type="PROSITE" id="PS50109">
    <property type="entry name" value="HIS_KIN"/>
    <property type="match status" value="1"/>
</dbReference>
<feature type="domain" description="Histidine kinase" evidence="2">
    <location>
        <begin position="183"/>
        <end position="400"/>
    </location>
</feature>
<evidence type="ECO:0000256" key="1">
    <source>
        <dbReference type="ARBA" id="ARBA00022777"/>
    </source>
</evidence>
<dbReference type="SMART" id="SM00065">
    <property type="entry name" value="GAF"/>
    <property type="match status" value="1"/>
</dbReference>
<sequence length="400" mass="42455">MVAPTRAQTDRAVRDLGLLAARPEPDLDTMVELTAAICGTPVALVSVLDHDHHTVMSGFGVEAGAPVRGQALCAQTISGHGLLVVPDARADPRFADHADVRNEPGVRFYAGAPLVTADGFALGTLCVTDAVPRRLGLGQLRALRALARQVTTLLELRHGATRLARESVRRHETERLHDELVPLLRGELRQPLAELRRNVEVLRDVEFCPAEVAARLGASAHAHAPVLLRLLDNLMRMAEPAAAQSHSEATANERRAVDLNTLVEWSVREVRPIAEARDIHLRLDAGPAAPVPADPRRLAQALAHLMFSAVKFTPPTGRIRVRIAGGPAAPMLEVRVLGLADAPATLFPHLVNGALGAPPVSGEDAGLAALKVVLDAHHAAVAVCDTPGEGTALQVVFPPA</sequence>
<organism evidence="3 4">
    <name type="scientific">Virgisporangium ochraceum</name>
    <dbReference type="NCBI Taxonomy" id="65505"/>
    <lineage>
        <taxon>Bacteria</taxon>
        <taxon>Bacillati</taxon>
        <taxon>Actinomycetota</taxon>
        <taxon>Actinomycetes</taxon>
        <taxon>Micromonosporales</taxon>
        <taxon>Micromonosporaceae</taxon>
        <taxon>Virgisporangium</taxon>
    </lineage>
</organism>
<dbReference type="InterPro" id="IPR003018">
    <property type="entry name" value="GAF"/>
</dbReference>
<dbReference type="InterPro" id="IPR029016">
    <property type="entry name" value="GAF-like_dom_sf"/>
</dbReference>
<keyword evidence="4" id="KW-1185">Reference proteome</keyword>
<dbReference type="Gene3D" id="3.30.565.10">
    <property type="entry name" value="Histidine kinase-like ATPase, C-terminal domain"/>
    <property type="match status" value="1"/>
</dbReference>
<dbReference type="InterPro" id="IPR036890">
    <property type="entry name" value="HATPase_C_sf"/>
</dbReference>
<accession>A0A8J4ECL1</accession>
<dbReference type="EMBL" id="BOPH01000069">
    <property type="protein sequence ID" value="GIJ69821.1"/>
    <property type="molecule type" value="Genomic_DNA"/>
</dbReference>
<evidence type="ECO:0000313" key="4">
    <source>
        <dbReference type="Proteomes" id="UP000635606"/>
    </source>
</evidence>
<gene>
    <name evidence="3" type="ORF">Voc01_047380</name>
</gene>